<proteinExistence type="predicted"/>
<name>A0A1I5IUF6_9FIRM</name>
<organism evidence="1 2">
    <name type="scientific">Anaerocolumna aminovalerica</name>
    <dbReference type="NCBI Taxonomy" id="1527"/>
    <lineage>
        <taxon>Bacteria</taxon>
        <taxon>Bacillati</taxon>
        <taxon>Bacillota</taxon>
        <taxon>Clostridia</taxon>
        <taxon>Lachnospirales</taxon>
        <taxon>Lachnospiraceae</taxon>
        <taxon>Anaerocolumna</taxon>
    </lineage>
</organism>
<accession>A0A1I5IUF6</accession>
<dbReference type="Proteomes" id="UP000198806">
    <property type="component" value="Unassembled WGS sequence"/>
</dbReference>
<dbReference type="RefSeq" id="WP_091688924.1">
    <property type="nucleotide sequence ID" value="NZ_BAABFM010000068.1"/>
</dbReference>
<dbReference type="AlphaFoldDB" id="A0A1I5IUF6"/>
<dbReference type="EMBL" id="FOWD01000053">
    <property type="protein sequence ID" value="SFO64082.1"/>
    <property type="molecule type" value="Genomic_DNA"/>
</dbReference>
<evidence type="ECO:0000313" key="2">
    <source>
        <dbReference type="Proteomes" id="UP000198806"/>
    </source>
</evidence>
<protein>
    <recommendedName>
        <fullName evidence="3">Protein kinase domain-containing protein</fullName>
    </recommendedName>
</protein>
<sequence length="159" mass="19120">MNVIKDVNYDGINYNLREGMYRYIGSGSGRRVFDLENGYVVKVAKNRKGIAQNQVEYEIALADQTNLFAKIPNASMDYRFLIMEKAERMRNFSYIFMYFNVRNYRELFYLEPIRYNLYKYNLIPKDLARITSWGIINGRPVIIDYGFTYSVRRRYYSFF</sequence>
<reference evidence="1 2" key="1">
    <citation type="submission" date="2016-10" db="EMBL/GenBank/DDBJ databases">
        <authorList>
            <person name="de Groot N.N."/>
        </authorList>
    </citation>
    <scope>NUCLEOTIDE SEQUENCE [LARGE SCALE GENOMIC DNA]</scope>
    <source>
        <strain evidence="1 2">DSM 1283</strain>
    </source>
</reference>
<dbReference type="OrthoDB" id="1739422at2"/>
<gene>
    <name evidence="1" type="ORF">SAMN04489757_15318</name>
</gene>
<evidence type="ECO:0000313" key="1">
    <source>
        <dbReference type="EMBL" id="SFO64082.1"/>
    </source>
</evidence>
<keyword evidence="2" id="KW-1185">Reference proteome</keyword>
<evidence type="ECO:0008006" key="3">
    <source>
        <dbReference type="Google" id="ProtNLM"/>
    </source>
</evidence>